<dbReference type="OrthoDB" id="186462at2759"/>
<feature type="non-terminal residue" evidence="1">
    <location>
        <position position="1"/>
    </location>
</feature>
<keyword evidence="2" id="KW-1185">Reference proteome</keyword>
<sequence>IKKKQLNLDSQSLNDKVNEITAKLLAKGITTLQNLEVWIKLFNYDIKTNQNQWLHLLTNSLKEWWSSDSFGEKFTDKCYHRKVIWFLHPSRYNTIEEDFRKVFKELVELNADRFHFDNKCWDEDSRNELKNHVIESLSKQDGSINEWTWLLSLIIKIPSKQLSKQNKKHKCDSDASFWTKNSVISNEDEKEEKVSQNKEELFKSELEYCVACVGWKEFLIECQTIAIIDHLWKFIQKMLKTLGTIIKDDKLTFFLCDFLKKDENEERIRKLGENVIGLSKLDLAMEKFVDYKKLTDNFMIVLRSYFEKSPMELNTLYEFCRNLDHHYLSDFETKFEKEKKLLGDSSKEFQLMVDREKSELFHIMWKRQTTHNSDPISIIVSIFKQADSDWGNLISKIRNNTLQYIDLEPYKITNWKLEMNILFSDTKHQEKNTAQDYSQNIENALYFLETEEHWKLLKKATDIIQNIHQIKTTVDDKDWHNFVEIIDQSEKKKIQTSIKKASGWYLKCKDYFGDISDKKDMLELICNNKEKIQALANDEIFTNRQQFELLTKRMDDSQNEKFRQLAGTLPEVNEKMKERIWGIKFQSSCELAKTILTLSEQKSKFCDKLAKCLDMDFKELLGLVEEGDQLSVVKGLGQFERAGQTGKWVLDDYETMFGLHQLNAFPNFSAKIKSKMDKYEGLILQFGMTCLNCDLIENTLDRLKLVLQYEICKDIYAIRIDYWERGKRDKKEKLILQ</sequence>
<proteinExistence type="predicted"/>
<comment type="caution">
    <text evidence="1">The sequence shown here is derived from an EMBL/GenBank/DDBJ whole genome shotgun (WGS) entry which is preliminary data.</text>
</comment>
<dbReference type="AlphaFoldDB" id="X6LPP7"/>
<accession>X6LPP7</accession>
<gene>
    <name evidence="1" type="ORF">RFI_33803</name>
</gene>
<name>X6LPP7_RETFI</name>
<protein>
    <submittedName>
        <fullName evidence="1">Uncharacterized protein</fullName>
    </submittedName>
</protein>
<evidence type="ECO:0000313" key="1">
    <source>
        <dbReference type="EMBL" id="ETO03599.1"/>
    </source>
</evidence>
<feature type="non-terminal residue" evidence="1">
    <location>
        <position position="737"/>
    </location>
</feature>
<dbReference type="EMBL" id="ASPP01032879">
    <property type="protein sequence ID" value="ETO03599.1"/>
    <property type="molecule type" value="Genomic_DNA"/>
</dbReference>
<dbReference type="Proteomes" id="UP000023152">
    <property type="component" value="Unassembled WGS sequence"/>
</dbReference>
<reference evidence="1 2" key="1">
    <citation type="journal article" date="2013" name="Curr. Biol.">
        <title>The Genome of the Foraminiferan Reticulomyxa filosa.</title>
        <authorList>
            <person name="Glockner G."/>
            <person name="Hulsmann N."/>
            <person name="Schleicher M."/>
            <person name="Noegel A.A."/>
            <person name="Eichinger L."/>
            <person name="Gallinger C."/>
            <person name="Pawlowski J."/>
            <person name="Sierra R."/>
            <person name="Euteneuer U."/>
            <person name="Pillet L."/>
            <person name="Moustafa A."/>
            <person name="Platzer M."/>
            <person name="Groth M."/>
            <person name="Szafranski K."/>
            <person name="Schliwa M."/>
        </authorList>
    </citation>
    <scope>NUCLEOTIDE SEQUENCE [LARGE SCALE GENOMIC DNA]</scope>
</reference>
<organism evidence="1 2">
    <name type="scientific">Reticulomyxa filosa</name>
    <dbReference type="NCBI Taxonomy" id="46433"/>
    <lineage>
        <taxon>Eukaryota</taxon>
        <taxon>Sar</taxon>
        <taxon>Rhizaria</taxon>
        <taxon>Retaria</taxon>
        <taxon>Foraminifera</taxon>
        <taxon>Monothalamids</taxon>
        <taxon>Reticulomyxidae</taxon>
        <taxon>Reticulomyxa</taxon>
    </lineage>
</organism>
<evidence type="ECO:0000313" key="2">
    <source>
        <dbReference type="Proteomes" id="UP000023152"/>
    </source>
</evidence>